<proteinExistence type="predicted"/>
<keyword evidence="2" id="KW-0812">Transmembrane</keyword>
<dbReference type="Proteomes" id="UP001371305">
    <property type="component" value="Unassembled WGS sequence"/>
</dbReference>
<comment type="caution">
    <text evidence="3">The sequence shown here is derived from an EMBL/GenBank/DDBJ whole genome shotgun (WGS) entry which is preliminary data.</text>
</comment>
<organism evidence="3 4">
    <name type="scientific">Luteolibacter soli</name>
    <dbReference type="NCBI Taxonomy" id="3135280"/>
    <lineage>
        <taxon>Bacteria</taxon>
        <taxon>Pseudomonadati</taxon>
        <taxon>Verrucomicrobiota</taxon>
        <taxon>Verrucomicrobiia</taxon>
        <taxon>Verrucomicrobiales</taxon>
        <taxon>Verrucomicrobiaceae</taxon>
        <taxon>Luteolibacter</taxon>
    </lineage>
</organism>
<feature type="transmembrane region" description="Helical" evidence="2">
    <location>
        <begin position="68"/>
        <end position="91"/>
    </location>
</feature>
<feature type="transmembrane region" description="Helical" evidence="2">
    <location>
        <begin position="103"/>
        <end position="122"/>
    </location>
</feature>
<feature type="transmembrane region" description="Helical" evidence="2">
    <location>
        <begin position="166"/>
        <end position="185"/>
    </location>
</feature>
<sequence>MNQDSQNPMPPFAPAPPPHSPYGAQAQAPAPRVEPPLPEKLDMRALFEALLRSPRALVGRLADPGHGAFVPFLIIAVLSLIVFGAVLGSFAMGTQMWAAPVKITAGLLIAGVICYPSLYIFSCLAGSQAGASQLAATFAGMLALAGLLLLGFAPAVWIFTQATNSLGFMGVLSLGAWFIALIFGLRFLRNAVSSTGAVSKGPFSVWSIIFLLVTLQMTTSLRPILGRSNHLLTDEKKFFIQHWIESSGEELPDSRKTAGTTSTNP</sequence>
<protein>
    <recommendedName>
        <fullName evidence="5">Yip1 domain-containing protein</fullName>
    </recommendedName>
</protein>
<keyword evidence="4" id="KW-1185">Reference proteome</keyword>
<name>A0ABU9AWS8_9BACT</name>
<evidence type="ECO:0000256" key="1">
    <source>
        <dbReference type="SAM" id="MobiDB-lite"/>
    </source>
</evidence>
<feature type="region of interest" description="Disordered" evidence="1">
    <location>
        <begin position="1"/>
        <end position="34"/>
    </location>
</feature>
<dbReference type="RefSeq" id="WP_341405617.1">
    <property type="nucleotide sequence ID" value="NZ_JBBUKT010000005.1"/>
</dbReference>
<evidence type="ECO:0000256" key="2">
    <source>
        <dbReference type="SAM" id="Phobius"/>
    </source>
</evidence>
<gene>
    <name evidence="3" type="ORF">WKV53_15195</name>
</gene>
<feature type="transmembrane region" description="Helical" evidence="2">
    <location>
        <begin position="205"/>
        <end position="225"/>
    </location>
</feature>
<evidence type="ECO:0000313" key="4">
    <source>
        <dbReference type="Proteomes" id="UP001371305"/>
    </source>
</evidence>
<evidence type="ECO:0008006" key="5">
    <source>
        <dbReference type="Google" id="ProtNLM"/>
    </source>
</evidence>
<reference evidence="3 4" key="1">
    <citation type="submission" date="2024-04" db="EMBL/GenBank/DDBJ databases">
        <title>Luteolibacter sp. isolated from soil.</title>
        <authorList>
            <person name="An J."/>
        </authorList>
    </citation>
    <scope>NUCLEOTIDE SEQUENCE [LARGE SCALE GENOMIC DNA]</scope>
    <source>
        <strain evidence="3 4">Y139</strain>
    </source>
</reference>
<dbReference type="EMBL" id="JBBUKT010000005">
    <property type="protein sequence ID" value="MEK7951860.1"/>
    <property type="molecule type" value="Genomic_DNA"/>
</dbReference>
<accession>A0ABU9AWS8</accession>
<feature type="compositionally biased region" description="Pro residues" evidence="1">
    <location>
        <begin position="8"/>
        <end position="20"/>
    </location>
</feature>
<keyword evidence="2" id="KW-0472">Membrane</keyword>
<evidence type="ECO:0000313" key="3">
    <source>
        <dbReference type="EMBL" id="MEK7951860.1"/>
    </source>
</evidence>
<feature type="transmembrane region" description="Helical" evidence="2">
    <location>
        <begin position="134"/>
        <end position="159"/>
    </location>
</feature>
<keyword evidence="2" id="KW-1133">Transmembrane helix</keyword>